<gene>
    <name evidence="2" type="ORF">GPM918_LOCUS8936</name>
    <name evidence="1" type="ORF">OVA965_LOCUS8260</name>
    <name evidence="4" type="ORF">SRO942_LOCUS8937</name>
    <name evidence="3" type="ORF">TMI583_LOCUS8256</name>
</gene>
<accession>A0A814A2X8</accession>
<evidence type="ECO:0000313" key="2">
    <source>
        <dbReference type="EMBL" id="CAF0906849.1"/>
    </source>
</evidence>
<dbReference type="EMBL" id="CAJOBA010002754">
    <property type="protein sequence ID" value="CAF3658320.1"/>
    <property type="molecule type" value="Genomic_DNA"/>
</dbReference>
<dbReference type="Proteomes" id="UP000677228">
    <property type="component" value="Unassembled WGS sequence"/>
</dbReference>
<dbReference type="Proteomes" id="UP000682733">
    <property type="component" value="Unassembled WGS sequence"/>
</dbReference>
<evidence type="ECO:0000313" key="5">
    <source>
        <dbReference type="Proteomes" id="UP000663829"/>
    </source>
</evidence>
<dbReference type="AlphaFoldDB" id="A0A814A2X8"/>
<evidence type="ECO:0000313" key="3">
    <source>
        <dbReference type="EMBL" id="CAF3658320.1"/>
    </source>
</evidence>
<dbReference type="EMBL" id="CAJOBC010001612">
    <property type="protein sequence ID" value="CAF3688459.1"/>
    <property type="molecule type" value="Genomic_DNA"/>
</dbReference>
<protein>
    <submittedName>
        <fullName evidence="2">Uncharacterized protein</fullName>
    </submittedName>
</protein>
<dbReference type="EMBL" id="CAJNOK010002753">
    <property type="protein sequence ID" value="CAF0873616.1"/>
    <property type="molecule type" value="Genomic_DNA"/>
</dbReference>
<name>A0A814A2X8_9BILA</name>
<reference evidence="2" key="1">
    <citation type="submission" date="2021-02" db="EMBL/GenBank/DDBJ databases">
        <authorList>
            <person name="Nowell W R."/>
        </authorList>
    </citation>
    <scope>NUCLEOTIDE SEQUENCE</scope>
</reference>
<evidence type="ECO:0000313" key="4">
    <source>
        <dbReference type="EMBL" id="CAF3688459.1"/>
    </source>
</evidence>
<dbReference type="OrthoDB" id="10021571at2759"/>
<organism evidence="2 5">
    <name type="scientific">Didymodactylos carnosus</name>
    <dbReference type="NCBI Taxonomy" id="1234261"/>
    <lineage>
        <taxon>Eukaryota</taxon>
        <taxon>Metazoa</taxon>
        <taxon>Spiralia</taxon>
        <taxon>Gnathifera</taxon>
        <taxon>Rotifera</taxon>
        <taxon>Eurotatoria</taxon>
        <taxon>Bdelloidea</taxon>
        <taxon>Philodinida</taxon>
        <taxon>Philodinidae</taxon>
        <taxon>Didymodactylos</taxon>
    </lineage>
</organism>
<proteinExistence type="predicted"/>
<keyword evidence="5" id="KW-1185">Reference proteome</keyword>
<evidence type="ECO:0000313" key="1">
    <source>
        <dbReference type="EMBL" id="CAF0873616.1"/>
    </source>
</evidence>
<dbReference type="EMBL" id="CAJNOQ010001612">
    <property type="protein sequence ID" value="CAF0906849.1"/>
    <property type="molecule type" value="Genomic_DNA"/>
</dbReference>
<comment type="caution">
    <text evidence="2">The sequence shown here is derived from an EMBL/GenBank/DDBJ whole genome shotgun (WGS) entry which is preliminary data.</text>
</comment>
<sequence length="71" mass="7637">MSLSSKAADVVLEAGNSFKRIAELTMELVDPNIPVPYTTSTAVVQKTIDSSELKRLRNALNRFSAGLEAVA</sequence>
<dbReference type="Proteomes" id="UP000663829">
    <property type="component" value="Unassembled WGS sequence"/>
</dbReference>
<dbReference type="Proteomes" id="UP000681722">
    <property type="component" value="Unassembled WGS sequence"/>
</dbReference>